<reference evidence="1" key="1">
    <citation type="submission" date="2020-10" db="EMBL/GenBank/DDBJ databases">
        <authorList>
            <person name="Gilroy R."/>
        </authorList>
    </citation>
    <scope>NUCLEOTIDE SEQUENCE</scope>
    <source>
        <strain evidence="1">6086</strain>
    </source>
</reference>
<dbReference type="NCBIfam" id="TIGR01907">
    <property type="entry name" value="casE_Cse3"/>
    <property type="match status" value="1"/>
</dbReference>
<dbReference type="Gene3D" id="3.30.70.1200">
    <property type="entry name" value="Crispr-associated protein, domain 1"/>
    <property type="match status" value="1"/>
</dbReference>
<dbReference type="SUPFAM" id="SSF117987">
    <property type="entry name" value="CRISPR-associated protein"/>
    <property type="match status" value="2"/>
</dbReference>
<dbReference type="Gene3D" id="3.30.70.1210">
    <property type="entry name" value="Crispr-associated protein, domain 2"/>
    <property type="match status" value="1"/>
</dbReference>
<dbReference type="AlphaFoldDB" id="A0A9D1FU44"/>
<dbReference type="Proteomes" id="UP000824141">
    <property type="component" value="Unassembled WGS sequence"/>
</dbReference>
<dbReference type="InterPro" id="IPR010179">
    <property type="entry name" value="CRISPR-assoc_prot_Cse3"/>
</dbReference>
<evidence type="ECO:0000313" key="2">
    <source>
        <dbReference type="Proteomes" id="UP000824141"/>
    </source>
</evidence>
<protein>
    <submittedName>
        <fullName evidence="1">Type I-E CRISPR-associated protein Cas6/Cse3/CasE</fullName>
    </submittedName>
</protein>
<accession>A0A9D1FU44</accession>
<sequence length="214" mass="23798">MYLTRVALDPRRRTTMIALSNPQQFHGAIERSYPGERRRRLWRLDTLRGNLYLLVLSEDPSALEPVVEQFGAGTPAESKSYAALLDRIAPGSPWQFRLTANPTISRAPESGPMARGKVFAHITPAHQKAWLQAQGEKHGFRLSDDGFDVIDAHWLRFRKGHKGPPVSLLSVTWEGTLEVTDADAFRQALTEGIGRGKAYGMGLLTVAKGEMRHG</sequence>
<evidence type="ECO:0000313" key="1">
    <source>
        <dbReference type="EMBL" id="HIS79814.1"/>
    </source>
</evidence>
<dbReference type="CDD" id="cd09727">
    <property type="entry name" value="Cas6_I-E"/>
    <property type="match status" value="1"/>
</dbReference>
<dbReference type="SMART" id="SM01101">
    <property type="entry name" value="CRISPR_assoc"/>
    <property type="match status" value="1"/>
</dbReference>
<reference evidence="1" key="2">
    <citation type="journal article" date="2021" name="PeerJ">
        <title>Extensive microbial diversity within the chicken gut microbiome revealed by metagenomics and culture.</title>
        <authorList>
            <person name="Gilroy R."/>
            <person name="Ravi A."/>
            <person name="Getino M."/>
            <person name="Pursley I."/>
            <person name="Horton D.L."/>
            <person name="Alikhan N.F."/>
            <person name="Baker D."/>
            <person name="Gharbi K."/>
            <person name="Hall N."/>
            <person name="Watson M."/>
            <person name="Adriaenssens E.M."/>
            <person name="Foster-Nyarko E."/>
            <person name="Jarju S."/>
            <person name="Secka A."/>
            <person name="Antonio M."/>
            <person name="Oren A."/>
            <person name="Chaudhuri R.R."/>
            <person name="La Ragione R."/>
            <person name="Hildebrand F."/>
            <person name="Pallen M.J."/>
        </authorList>
    </citation>
    <scope>NUCLEOTIDE SEQUENCE</scope>
    <source>
        <strain evidence="1">6086</strain>
    </source>
</reference>
<dbReference type="Pfam" id="PF08798">
    <property type="entry name" value="CRISPR_assoc"/>
    <property type="match status" value="1"/>
</dbReference>
<proteinExistence type="predicted"/>
<name>A0A9D1FU44_9FIRM</name>
<gene>
    <name evidence="1" type="primary">cas6e</name>
    <name evidence="1" type="ORF">IAD03_10645</name>
</gene>
<organism evidence="1 2">
    <name type="scientific">Candidatus Caccousia stercoris</name>
    <dbReference type="NCBI Taxonomy" id="2840723"/>
    <lineage>
        <taxon>Bacteria</taxon>
        <taxon>Bacillati</taxon>
        <taxon>Bacillota</taxon>
        <taxon>Clostridia</taxon>
        <taxon>Eubacteriales</taxon>
        <taxon>Oscillospiraceae</taxon>
        <taxon>Oscillospiraceae incertae sedis</taxon>
        <taxon>Candidatus Caccousia</taxon>
    </lineage>
</organism>
<dbReference type="EMBL" id="DVJM01000242">
    <property type="protein sequence ID" value="HIS79814.1"/>
    <property type="molecule type" value="Genomic_DNA"/>
</dbReference>
<comment type="caution">
    <text evidence="1">The sequence shown here is derived from an EMBL/GenBank/DDBJ whole genome shotgun (WGS) entry which is preliminary data.</text>
</comment>